<dbReference type="EMBL" id="CM023481">
    <property type="protein sequence ID" value="KAH6946209.1"/>
    <property type="molecule type" value="Genomic_DNA"/>
</dbReference>
<dbReference type="Proteomes" id="UP000821845">
    <property type="component" value="Chromosome 1"/>
</dbReference>
<reference evidence="1" key="1">
    <citation type="submission" date="2020-05" db="EMBL/GenBank/DDBJ databases">
        <title>Large-scale comparative analyses of tick genomes elucidate their genetic diversity and vector capacities.</title>
        <authorList>
            <person name="Jia N."/>
            <person name="Wang J."/>
            <person name="Shi W."/>
            <person name="Du L."/>
            <person name="Sun Y."/>
            <person name="Zhan W."/>
            <person name="Jiang J."/>
            <person name="Wang Q."/>
            <person name="Zhang B."/>
            <person name="Ji P."/>
            <person name="Sakyi L.B."/>
            <person name="Cui X."/>
            <person name="Yuan T."/>
            <person name="Jiang B."/>
            <person name="Yang W."/>
            <person name="Lam T.T.-Y."/>
            <person name="Chang Q."/>
            <person name="Ding S."/>
            <person name="Wang X."/>
            <person name="Zhu J."/>
            <person name="Ruan X."/>
            <person name="Zhao L."/>
            <person name="Wei J."/>
            <person name="Que T."/>
            <person name="Du C."/>
            <person name="Cheng J."/>
            <person name="Dai P."/>
            <person name="Han X."/>
            <person name="Huang E."/>
            <person name="Gao Y."/>
            <person name="Liu J."/>
            <person name="Shao H."/>
            <person name="Ye R."/>
            <person name="Li L."/>
            <person name="Wei W."/>
            <person name="Wang X."/>
            <person name="Wang C."/>
            <person name="Yang T."/>
            <person name="Huo Q."/>
            <person name="Li W."/>
            <person name="Guo W."/>
            <person name="Chen H."/>
            <person name="Zhou L."/>
            <person name="Ni X."/>
            <person name="Tian J."/>
            <person name="Zhou Y."/>
            <person name="Sheng Y."/>
            <person name="Liu T."/>
            <person name="Pan Y."/>
            <person name="Xia L."/>
            <person name="Li J."/>
            <person name="Zhao F."/>
            <person name="Cao W."/>
        </authorList>
    </citation>
    <scope>NUCLEOTIDE SEQUENCE</scope>
    <source>
        <strain evidence="1">Hyas-2018</strain>
    </source>
</reference>
<comment type="caution">
    <text evidence="1">The sequence shown here is derived from an EMBL/GenBank/DDBJ whole genome shotgun (WGS) entry which is preliminary data.</text>
</comment>
<sequence length="201" mass="22227">MTVDVFKRYFSNQHALSKSFIDLRNFSEQSINILRSSQASVQVLQRPRSIFFYVIDKGTSLLGLHAIQRLGIQIDGASLTCTLAPLPPVQCSVGVPPGIITVHVESDLLMSRASWGSIRTARRLKRGADMKIFVYLRGCDVACCPEKSELLVMRGGRKARPLLGTSDPELTRNGVRIPMASTLRVLRLTLQKGDASMPMIN</sequence>
<gene>
    <name evidence="1" type="ORF">HPB50_012163</name>
</gene>
<organism evidence="1 2">
    <name type="scientific">Hyalomma asiaticum</name>
    <name type="common">Tick</name>
    <dbReference type="NCBI Taxonomy" id="266040"/>
    <lineage>
        <taxon>Eukaryota</taxon>
        <taxon>Metazoa</taxon>
        <taxon>Ecdysozoa</taxon>
        <taxon>Arthropoda</taxon>
        <taxon>Chelicerata</taxon>
        <taxon>Arachnida</taxon>
        <taxon>Acari</taxon>
        <taxon>Parasitiformes</taxon>
        <taxon>Ixodida</taxon>
        <taxon>Ixodoidea</taxon>
        <taxon>Ixodidae</taxon>
        <taxon>Hyalomminae</taxon>
        <taxon>Hyalomma</taxon>
    </lineage>
</organism>
<proteinExistence type="predicted"/>
<evidence type="ECO:0000313" key="1">
    <source>
        <dbReference type="EMBL" id="KAH6946209.1"/>
    </source>
</evidence>
<accession>A0ACB7TMZ3</accession>
<keyword evidence="2" id="KW-1185">Reference proteome</keyword>
<protein>
    <submittedName>
        <fullName evidence="1">Uncharacterized protein</fullName>
    </submittedName>
</protein>
<evidence type="ECO:0000313" key="2">
    <source>
        <dbReference type="Proteomes" id="UP000821845"/>
    </source>
</evidence>
<name>A0ACB7TMZ3_HYAAI</name>